<keyword evidence="3" id="KW-1185">Reference proteome</keyword>
<proteinExistence type="predicted"/>
<dbReference type="InterPro" id="IPR049874">
    <property type="entry name" value="ROK_cs"/>
</dbReference>
<keyword evidence="2" id="KW-0808">Transferase</keyword>
<dbReference type="InterPro" id="IPR000600">
    <property type="entry name" value="ROK"/>
</dbReference>
<dbReference type="NCBIfam" id="NF003461">
    <property type="entry name" value="PRK05082.1"/>
    <property type="match status" value="1"/>
</dbReference>
<evidence type="ECO:0000313" key="3">
    <source>
        <dbReference type="Proteomes" id="UP001607151"/>
    </source>
</evidence>
<reference evidence="2 3" key="1">
    <citation type="submission" date="2024-10" db="EMBL/GenBank/DDBJ databases">
        <authorList>
            <person name="Yibar A."/>
            <person name="Saticioglu I.B."/>
            <person name="Duman M."/>
            <person name="Ajmi N."/>
            <person name="Gurler F."/>
            <person name="Ay H."/>
            <person name="Onuk E."/>
            <person name="Guler S."/>
            <person name="Romalde J.L."/>
        </authorList>
    </citation>
    <scope>NUCLEOTIDE SEQUENCE [LARGE SCALE GENOMIC DNA]</scope>
    <source>
        <strain evidence="2 3">14-MA-B</strain>
    </source>
</reference>
<comment type="caution">
    <text evidence="2">The sequence shown here is derived from an EMBL/GenBank/DDBJ whole genome shotgun (WGS) entry which is preliminary data.</text>
</comment>
<evidence type="ECO:0000256" key="1">
    <source>
        <dbReference type="ARBA" id="ARBA00023277"/>
    </source>
</evidence>
<keyword evidence="1" id="KW-0119">Carbohydrate metabolism</keyword>
<protein>
    <submittedName>
        <fullName evidence="2">N-acetylmannosamine kinase</fullName>
        <ecNumber evidence="2">2.7.1.60</ecNumber>
    </submittedName>
</protein>
<dbReference type="Proteomes" id="UP001607151">
    <property type="component" value="Unassembled WGS sequence"/>
</dbReference>
<keyword evidence="2" id="KW-0418">Kinase</keyword>
<dbReference type="GO" id="GO:0009384">
    <property type="term" value="F:N-acylmannosamine kinase activity"/>
    <property type="evidence" value="ECO:0007669"/>
    <property type="project" value="UniProtKB-EC"/>
</dbReference>
<dbReference type="EC" id="2.7.1.60" evidence="2"/>
<name>A0ABW7J2X9_9VIBR</name>
<gene>
    <name evidence="2" type="ORF">ACGRQ9_16645</name>
</gene>
<dbReference type="RefSeq" id="WP_394608619.1">
    <property type="nucleotide sequence ID" value="NZ_JBIHSJ010000004.1"/>
</dbReference>
<dbReference type="SUPFAM" id="SSF53067">
    <property type="entry name" value="Actin-like ATPase domain"/>
    <property type="match status" value="1"/>
</dbReference>
<sequence>MSKVLSVDLGGTKIAAALVINKKIVERAQVATPKAPEQLESVLKELLAPFMPEAQVVTVASTGIINKGILTALNPKNLGGLNHFPIQSVIENITQLPTLVINDAQAAAWSEFKLLKTPASNMAFITVSTGVGAGLVLAETLHVGPSGLSGHAGHMLSDPNGPMCGCGRKGCVESIASGTAIAAAGKAFWGDECTGQQVYQYFINGDRDAANIISCSAKSIANLIADLTISLDLDVVILGGSVGLAEGYLELVRNHLDLLPDIYKPRDIGLAQSGADAGLLGAASLYLDKSYFTVN</sequence>
<dbReference type="PROSITE" id="PS01125">
    <property type="entry name" value="ROK"/>
    <property type="match status" value="1"/>
</dbReference>
<dbReference type="InterPro" id="IPR043129">
    <property type="entry name" value="ATPase_NBD"/>
</dbReference>
<evidence type="ECO:0000313" key="2">
    <source>
        <dbReference type="EMBL" id="MFH0267073.1"/>
    </source>
</evidence>
<dbReference type="CDD" id="cd24069">
    <property type="entry name" value="ASKHA_NBD_ROK_EcNanK-like"/>
    <property type="match status" value="1"/>
</dbReference>
<dbReference type="PANTHER" id="PTHR18964:SF169">
    <property type="entry name" value="N-ACETYLMANNOSAMINE KINASE"/>
    <property type="match status" value="1"/>
</dbReference>
<organism evidence="2 3">
    <name type="scientific">Vibrio rumoiensis</name>
    <dbReference type="NCBI Taxonomy" id="76258"/>
    <lineage>
        <taxon>Bacteria</taxon>
        <taxon>Pseudomonadati</taxon>
        <taxon>Pseudomonadota</taxon>
        <taxon>Gammaproteobacteria</taxon>
        <taxon>Vibrionales</taxon>
        <taxon>Vibrionaceae</taxon>
        <taxon>Vibrio</taxon>
    </lineage>
</organism>
<accession>A0ABW7J2X9</accession>
<dbReference type="Gene3D" id="3.30.420.40">
    <property type="match status" value="2"/>
</dbReference>
<dbReference type="EMBL" id="JBIHSN010000003">
    <property type="protein sequence ID" value="MFH0267073.1"/>
    <property type="molecule type" value="Genomic_DNA"/>
</dbReference>
<dbReference type="PANTHER" id="PTHR18964">
    <property type="entry name" value="ROK (REPRESSOR, ORF, KINASE) FAMILY"/>
    <property type="match status" value="1"/>
</dbReference>
<dbReference type="Pfam" id="PF00480">
    <property type="entry name" value="ROK"/>
    <property type="match status" value="1"/>
</dbReference>